<gene>
    <name evidence="1" type="ORF">WHR41_01850</name>
</gene>
<dbReference type="EMBL" id="JAAQHG020000004">
    <property type="protein sequence ID" value="KAL1589667.1"/>
    <property type="molecule type" value="Genomic_DNA"/>
</dbReference>
<protein>
    <submittedName>
        <fullName evidence="1">Uncharacterized protein</fullName>
    </submittedName>
</protein>
<reference evidence="1 2" key="1">
    <citation type="journal article" date="2020" name="Microbiol. Resour. Announc.">
        <title>Draft Genome Sequence of a Cladosporium Species Isolated from the Mesophotic Ascidian Didemnum maculosum.</title>
        <authorList>
            <person name="Gioti A."/>
            <person name="Siaperas R."/>
            <person name="Nikolaivits E."/>
            <person name="Le Goff G."/>
            <person name="Ouazzani J."/>
            <person name="Kotoulas G."/>
            <person name="Topakas E."/>
        </authorList>
    </citation>
    <scope>NUCLEOTIDE SEQUENCE [LARGE SCALE GENOMIC DNA]</scope>
    <source>
        <strain evidence="1 2">TM138-S3</strain>
    </source>
</reference>
<evidence type="ECO:0000313" key="2">
    <source>
        <dbReference type="Proteomes" id="UP000803884"/>
    </source>
</evidence>
<keyword evidence="2" id="KW-1185">Reference proteome</keyword>
<proteinExistence type="predicted"/>
<comment type="caution">
    <text evidence="1">The sequence shown here is derived from an EMBL/GenBank/DDBJ whole genome shotgun (WGS) entry which is preliminary data.</text>
</comment>
<dbReference type="AlphaFoldDB" id="A0AB34L007"/>
<dbReference type="GeneID" id="96003294"/>
<dbReference type="Proteomes" id="UP000803884">
    <property type="component" value="Unassembled WGS sequence"/>
</dbReference>
<accession>A0AB34L007</accession>
<sequence>MEGWTLEQGDILQVIPGRNLATLEQENFYYLLFSSPLSAFVYQGHATRISRLAAEQTPNALHTALAPKPGFMLNGMDVHAAIQSYTLTAPTQKLNLRQLKPPLSPLVSSLVRNGGYRAILDRPDKMPFEVRLTLDGPQIPMSRVRSVVYASGRERALEWSGGDEVNIKITEYKPNPSLVASSGEDPEQISINRVRTELTQLQWDMAKAEISLSKRYDDDNELTLKKTPNPVYIIGFYTEHAAQSFVRYWHRRPMDRENREWDAKNELPPVANVELLW</sequence>
<organism evidence="1 2">
    <name type="scientific">Cladosporium halotolerans</name>
    <dbReference type="NCBI Taxonomy" id="1052096"/>
    <lineage>
        <taxon>Eukaryota</taxon>
        <taxon>Fungi</taxon>
        <taxon>Dikarya</taxon>
        <taxon>Ascomycota</taxon>
        <taxon>Pezizomycotina</taxon>
        <taxon>Dothideomycetes</taxon>
        <taxon>Dothideomycetidae</taxon>
        <taxon>Cladosporiales</taxon>
        <taxon>Cladosporiaceae</taxon>
        <taxon>Cladosporium</taxon>
    </lineage>
</organism>
<dbReference type="RefSeq" id="XP_069232772.1">
    <property type="nucleotide sequence ID" value="XM_069370456.1"/>
</dbReference>
<name>A0AB34L007_9PEZI</name>
<evidence type="ECO:0000313" key="1">
    <source>
        <dbReference type="EMBL" id="KAL1589667.1"/>
    </source>
</evidence>